<dbReference type="RefSeq" id="WP_095498334.1">
    <property type="nucleotide sequence ID" value="NZ_BSPO01000003.1"/>
</dbReference>
<dbReference type="CDD" id="cd16282">
    <property type="entry name" value="metallo-hydrolase-like_MBL-fold"/>
    <property type="match status" value="1"/>
</dbReference>
<feature type="chain" id="PRO_5041436530" evidence="2">
    <location>
        <begin position="27"/>
        <end position="287"/>
    </location>
</feature>
<dbReference type="Pfam" id="PF00753">
    <property type="entry name" value="Lactamase_B"/>
    <property type="match status" value="1"/>
</dbReference>
<dbReference type="PANTHER" id="PTHR42951">
    <property type="entry name" value="METALLO-BETA-LACTAMASE DOMAIN-CONTAINING"/>
    <property type="match status" value="1"/>
</dbReference>
<evidence type="ECO:0000256" key="2">
    <source>
        <dbReference type="SAM" id="SignalP"/>
    </source>
</evidence>
<dbReference type="GO" id="GO:0017001">
    <property type="term" value="P:antibiotic catabolic process"/>
    <property type="evidence" value="ECO:0007669"/>
    <property type="project" value="UniProtKB-ARBA"/>
</dbReference>
<dbReference type="InterPro" id="IPR050855">
    <property type="entry name" value="NDM-1-like"/>
</dbReference>
<reference evidence="4 5" key="1">
    <citation type="journal article" date="2014" name="Int. J. Syst. Evol. Microbiol.">
        <title>Complete genome sequence of Corynebacterium casei LMG S-19264T (=DSM 44701T), isolated from a smear-ripened cheese.</title>
        <authorList>
            <consortium name="US DOE Joint Genome Institute (JGI-PGF)"/>
            <person name="Walter F."/>
            <person name="Albersmeier A."/>
            <person name="Kalinowski J."/>
            <person name="Ruckert C."/>
        </authorList>
    </citation>
    <scope>NUCLEOTIDE SEQUENCE [LARGE SCALE GENOMIC DNA]</scope>
    <source>
        <strain evidence="4 5">NBRC 112785</strain>
    </source>
</reference>
<organism evidence="4 5">
    <name type="scientific">Paraferrimonas haliotis</name>
    <dbReference type="NCBI Taxonomy" id="2013866"/>
    <lineage>
        <taxon>Bacteria</taxon>
        <taxon>Pseudomonadati</taxon>
        <taxon>Pseudomonadota</taxon>
        <taxon>Gammaproteobacteria</taxon>
        <taxon>Alteromonadales</taxon>
        <taxon>Ferrimonadaceae</taxon>
        <taxon>Paraferrimonas</taxon>
    </lineage>
</organism>
<evidence type="ECO:0000313" key="5">
    <source>
        <dbReference type="Proteomes" id="UP001157439"/>
    </source>
</evidence>
<comment type="caution">
    <text evidence="4">The sequence shown here is derived from an EMBL/GenBank/DDBJ whole genome shotgun (WGS) entry which is preliminary data.</text>
</comment>
<dbReference type="EMBL" id="BSPO01000003">
    <property type="protein sequence ID" value="GLS84172.1"/>
    <property type="molecule type" value="Genomic_DNA"/>
</dbReference>
<feature type="signal peptide" evidence="2">
    <location>
        <begin position="1"/>
        <end position="26"/>
    </location>
</feature>
<gene>
    <name evidence="4" type="ORF">GCM10007894_21490</name>
</gene>
<evidence type="ECO:0000313" key="4">
    <source>
        <dbReference type="EMBL" id="GLS84172.1"/>
    </source>
</evidence>
<evidence type="ECO:0000256" key="1">
    <source>
        <dbReference type="ARBA" id="ARBA00005250"/>
    </source>
</evidence>
<dbReference type="InterPro" id="IPR001279">
    <property type="entry name" value="Metallo-B-lactamas"/>
</dbReference>
<dbReference type="Proteomes" id="UP001157439">
    <property type="component" value="Unassembled WGS sequence"/>
</dbReference>
<accession>A0AA37TMI6</accession>
<dbReference type="PANTHER" id="PTHR42951:SF4">
    <property type="entry name" value="ACYL-COENZYME A THIOESTERASE MBLAC2"/>
    <property type="match status" value="1"/>
</dbReference>
<proteinExistence type="inferred from homology"/>
<dbReference type="SUPFAM" id="SSF56281">
    <property type="entry name" value="Metallo-hydrolase/oxidoreductase"/>
    <property type="match status" value="1"/>
</dbReference>
<protein>
    <submittedName>
        <fullName evidence="4">Cyclase</fullName>
    </submittedName>
</protein>
<feature type="domain" description="Metallo-beta-lactamase" evidence="3">
    <location>
        <begin position="52"/>
        <end position="223"/>
    </location>
</feature>
<evidence type="ECO:0000259" key="3">
    <source>
        <dbReference type="SMART" id="SM00849"/>
    </source>
</evidence>
<dbReference type="AlphaFoldDB" id="A0AA37TMI6"/>
<keyword evidence="2" id="KW-0732">Signal</keyword>
<sequence length="287" mass="31614">MKNQIAIITTFVTAASFAFISPQSSANEDRFAKVTITTEPLTESIYMLTGAGGNIGVSAGEDGILIIDDQYAPLADKISKALEAIQPGTPKYVINTHHHGDHTGGNLHFSHGATIMAHDNVRRHLHADNQPKAALPVVTYDKGIKVHFNGDTIDVQHFGTGHTDGDSLIFWQNANVIHMGDQYFQGRFPYVDLGNGGNVNGYLANVRKVIAMIDDNTKIIPGHGKLSTKAELTIFANMIEQTQAYVQQQKQQGKSVEELVAEGLPAQWKDWSWAFITEEKWIKTLYQ</sequence>
<dbReference type="Gene3D" id="3.60.15.10">
    <property type="entry name" value="Ribonuclease Z/Hydroxyacylglutathione hydrolase-like"/>
    <property type="match status" value="1"/>
</dbReference>
<name>A0AA37TMI6_9GAMM</name>
<dbReference type="InterPro" id="IPR036866">
    <property type="entry name" value="RibonucZ/Hydroxyglut_hydro"/>
</dbReference>
<keyword evidence="5" id="KW-1185">Reference proteome</keyword>
<comment type="similarity">
    <text evidence="1">Belongs to the metallo-beta-lactamase superfamily. Class-B beta-lactamase family.</text>
</comment>
<dbReference type="SMART" id="SM00849">
    <property type="entry name" value="Lactamase_B"/>
    <property type="match status" value="1"/>
</dbReference>